<dbReference type="GeneID" id="92944749"/>
<evidence type="ECO:0000256" key="1">
    <source>
        <dbReference type="ARBA" id="ARBA00005187"/>
    </source>
</evidence>
<feature type="domain" description="Glutamine amidotransferase type-2" evidence="9">
    <location>
        <begin position="1"/>
        <end position="217"/>
    </location>
</feature>
<evidence type="ECO:0000256" key="3">
    <source>
        <dbReference type="ARBA" id="ARBA00012737"/>
    </source>
</evidence>
<dbReference type="Gene3D" id="3.60.20.10">
    <property type="entry name" value="Glutamine Phosphoribosylpyrophosphate, subunit 1, domain 1"/>
    <property type="match status" value="1"/>
</dbReference>
<dbReference type="PANTHER" id="PTHR43284:SF1">
    <property type="entry name" value="ASPARAGINE SYNTHETASE"/>
    <property type="match status" value="1"/>
</dbReference>
<dbReference type="InterPro" id="IPR014729">
    <property type="entry name" value="Rossmann-like_a/b/a_fold"/>
</dbReference>
<dbReference type="EMBL" id="CP040626">
    <property type="protein sequence ID" value="QMW91518.1"/>
    <property type="molecule type" value="Genomic_DNA"/>
</dbReference>
<dbReference type="InterPro" id="IPR006426">
    <property type="entry name" value="Asn_synth_AEB"/>
</dbReference>
<feature type="binding site" evidence="8">
    <location>
        <position position="298"/>
    </location>
    <ligand>
        <name>ATP</name>
        <dbReference type="ChEBI" id="CHEBI:30616"/>
    </ligand>
</feature>
<dbReference type="Gene3D" id="3.40.50.620">
    <property type="entry name" value="HUPs"/>
    <property type="match status" value="1"/>
</dbReference>
<dbReference type="PANTHER" id="PTHR43284">
    <property type="entry name" value="ASPARAGINE SYNTHETASE (GLUTAMINE-HYDROLYZING)"/>
    <property type="match status" value="1"/>
</dbReference>
<dbReference type="InterPro" id="IPR051786">
    <property type="entry name" value="ASN_synthetase/amidase"/>
</dbReference>
<protein>
    <recommendedName>
        <fullName evidence="3">asparagine synthase (glutamine-hydrolyzing)</fullName>
        <ecNumber evidence="3">6.3.5.4</ecNumber>
    </recommendedName>
</protein>
<organism evidence="10 11">
    <name type="scientific">Clostridium butyricum</name>
    <dbReference type="NCBI Taxonomy" id="1492"/>
    <lineage>
        <taxon>Bacteria</taxon>
        <taxon>Bacillati</taxon>
        <taxon>Bacillota</taxon>
        <taxon>Clostridia</taxon>
        <taxon>Eubacteriales</taxon>
        <taxon>Clostridiaceae</taxon>
        <taxon>Clostridium</taxon>
    </lineage>
</organism>
<dbReference type="InterPro" id="IPR029055">
    <property type="entry name" value="Ntn_hydrolases_N"/>
</dbReference>
<dbReference type="AlphaFoldDB" id="A0AAP9RF40"/>
<dbReference type="InterPro" id="IPR001962">
    <property type="entry name" value="Asn_synthase"/>
</dbReference>
<dbReference type="InterPro" id="IPR017932">
    <property type="entry name" value="GATase_2_dom"/>
</dbReference>
<dbReference type="GO" id="GO:0004066">
    <property type="term" value="F:asparagine synthase (glutamine-hydrolyzing) activity"/>
    <property type="evidence" value="ECO:0007669"/>
    <property type="project" value="UniProtKB-EC"/>
</dbReference>
<keyword evidence="5 8" id="KW-0067">ATP-binding</keyword>
<evidence type="ECO:0000256" key="2">
    <source>
        <dbReference type="ARBA" id="ARBA00005752"/>
    </source>
</evidence>
<dbReference type="Proteomes" id="UP000515243">
    <property type="component" value="Chromosome 1"/>
</dbReference>
<dbReference type="PIRSF" id="PIRSF001589">
    <property type="entry name" value="Asn_synthetase_glu-h"/>
    <property type="match status" value="1"/>
</dbReference>
<dbReference type="PROSITE" id="PS51278">
    <property type="entry name" value="GATASE_TYPE_2"/>
    <property type="match status" value="1"/>
</dbReference>
<comment type="pathway">
    <text evidence="1">Amino-acid biosynthesis; L-asparagine biosynthesis; L-asparagine from L-aspartate (L-Gln route): step 1/1.</text>
</comment>
<evidence type="ECO:0000313" key="11">
    <source>
        <dbReference type="Proteomes" id="UP000515243"/>
    </source>
</evidence>
<evidence type="ECO:0000259" key="9">
    <source>
        <dbReference type="PROSITE" id="PS51278"/>
    </source>
</evidence>
<evidence type="ECO:0000256" key="5">
    <source>
        <dbReference type="ARBA" id="ARBA00022840"/>
    </source>
</evidence>
<accession>A0AAP9RF40</accession>
<dbReference type="Pfam" id="PF13537">
    <property type="entry name" value="GATase_7"/>
    <property type="match status" value="1"/>
</dbReference>
<dbReference type="RefSeq" id="WP_035761386.1">
    <property type="nucleotide sequence ID" value="NZ_AP019716.1"/>
</dbReference>
<evidence type="ECO:0000256" key="8">
    <source>
        <dbReference type="PIRSR" id="PIRSR001589-2"/>
    </source>
</evidence>
<name>A0AAP9RF40_CLOBU</name>
<dbReference type="Pfam" id="PF00733">
    <property type="entry name" value="Asn_synthase"/>
    <property type="match status" value="1"/>
</dbReference>
<dbReference type="SUPFAM" id="SSF52402">
    <property type="entry name" value="Adenine nucleotide alpha hydrolases-like"/>
    <property type="match status" value="1"/>
</dbReference>
<evidence type="ECO:0000256" key="7">
    <source>
        <dbReference type="ARBA" id="ARBA00048741"/>
    </source>
</evidence>
<gene>
    <name evidence="10" type="ORF">FF104_11245</name>
</gene>
<sequence>MSGIIYGYIDFNNENIDENIGEKMLEPMKAYKIDRFNSLNYKNIFIGCGLQHITFESINEKIPVLDKENAIILTADAIIDNREELLNKLNLENSQVEDFTDSEYILMAYKEWGENCCRYIIGDYSFAIWDYEKRQLFCARDQVGKRTFYYYYRNNKIIFSTLIDPILEVMDEVKLNEEQITEYLAIPGVLSSADLRHTMYEDIYKLEPATYMIIGENGIRHNKYWSAGENINQQKFSRDSQYEEHFIEVFSEAVKCRLRSNENIGIMLSSGLDSTSVAALAAKYLKKDNKKLKSYTSIPLKENKHIKVTGGIADESNGVKLLQEKYENIDSKFCELKGTSAIDMINDKISMLEMPYKAIENLSWYLGIAEEAAKDGCKILLDGQYGNLTISYGEYYTKLMTLIRKRDILGIIKENKGIKNRYGVSTKRCIKDILKLSTPYKIRKYLFYKKCKDFNPYEMSLLNDNLMSKWNINKILEKNNLFIFPQKYFDWDEERKMIINPITLSHVSEYETKVSLKTGLLKRDPTRDIRLIELILSYPIDQFVRDGQQRYLIKRAMKGLIPDEFIEGKISRGIQAADWIERLRDKWDVVYQDMLKMKGNKTIEYFCDNNKINYYLDKYKSLPVEYTDEIKYEIRSFISIYIFYKFISDFNNII</sequence>
<proteinExistence type="inferred from homology"/>
<comment type="similarity">
    <text evidence="2">Belongs to the asparagine synthetase family.</text>
</comment>
<comment type="catalytic activity">
    <reaction evidence="7">
        <text>L-aspartate + L-glutamine + ATP + H2O = L-asparagine + L-glutamate + AMP + diphosphate + H(+)</text>
        <dbReference type="Rhea" id="RHEA:12228"/>
        <dbReference type="ChEBI" id="CHEBI:15377"/>
        <dbReference type="ChEBI" id="CHEBI:15378"/>
        <dbReference type="ChEBI" id="CHEBI:29985"/>
        <dbReference type="ChEBI" id="CHEBI:29991"/>
        <dbReference type="ChEBI" id="CHEBI:30616"/>
        <dbReference type="ChEBI" id="CHEBI:33019"/>
        <dbReference type="ChEBI" id="CHEBI:58048"/>
        <dbReference type="ChEBI" id="CHEBI:58359"/>
        <dbReference type="ChEBI" id="CHEBI:456215"/>
        <dbReference type="EC" id="6.3.5.4"/>
    </reaction>
</comment>
<feature type="binding site" evidence="8">
    <location>
        <position position="101"/>
    </location>
    <ligand>
        <name>L-glutamine</name>
        <dbReference type="ChEBI" id="CHEBI:58359"/>
    </ligand>
</feature>
<dbReference type="SUPFAM" id="SSF56235">
    <property type="entry name" value="N-terminal nucleophile aminohydrolases (Ntn hydrolases)"/>
    <property type="match status" value="1"/>
</dbReference>
<evidence type="ECO:0000256" key="4">
    <source>
        <dbReference type="ARBA" id="ARBA00022741"/>
    </source>
</evidence>
<keyword evidence="6" id="KW-0028">Amino-acid biosynthesis</keyword>
<dbReference type="GO" id="GO:0005524">
    <property type="term" value="F:ATP binding"/>
    <property type="evidence" value="ECO:0007669"/>
    <property type="project" value="UniProtKB-KW"/>
</dbReference>
<reference evidence="10 11" key="1">
    <citation type="submission" date="2019-05" db="EMBL/GenBank/DDBJ databases">
        <authorList>
            <person name="Schori C."/>
            <person name="Ahrens C."/>
        </authorList>
    </citation>
    <scope>NUCLEOTIDE SEQUENCE [LARGE SCALE GENOMIC DNA]</scope>
    <source>
        <strain evidence="10 11">DSM 10702</strain>
    </source>
</reference>
<evidence type="ECO:0000313" key="10">
    <source>
        <dbReference type="EMBL" id="QMW91518.1"/>
    </source>
</evidence>
<keyword evidence="4 8" id="KW-0547">Nucleotide-binding</keyword>
<dbReference type="EC" id="6.3.5.4" evidence="3"/>
<keyword evidence="6" id="KW-0061">Asparagine biosynthesis</keyword>
<dbReference type="GO" id="GO:0006529">
    <property type="term" value="P:asparagine biosynthetic process"/>
    <property type="evidence" value="ECO:0007669"/>
    <property type="project" value="UniProtKB-KW"/>
</dbReference>
<evidence type="ECO:0000256" key="6">
    <source>
        <dbReference type="ARBA" id="ARBA00022888"/>
    </source>
</evidence>